<evidence type="ECO:0000313" key="2">
    <source>
        <dbReference type="Proteomes" id="UP000221015"/>
    </source>
</evidence>
<name>A0A2J4JRM8_9FIRM</name>
<dbReference type="RefSeq" id="WP_097781833.1">
    <property type="nucleotide sequence ID" value="NZ_NMTS02000001.1"/>
</dbReference>
<sequence>MASYLISDAPYASWLSEVLATLEEHKISQLAIAAPLPTGEVFTGYFGMDTMDKALIATNIQADATMDVVCANGQRIQQAWEDNIEDSED</sequence>
<gene>
    <name evidence="1" type="ORF">CGS50_002535</name>
</gene>
<protein>
    <submittedName>
        <fullName evidence="1">Uncharacterized protein</fullName>
    </submittedName>
</protein>
<dbReference type="Proteomes" id="UP000221015">
    <property type="component" value="Unassembled WGS sequence"/>
</dbReference>
<comment type="caution">
    <text evidence="1">The sequence shown here is derived from an EMBL/GenBank/DDBJ whole genome shotgun (WGS) entry which is preliminary data.</text>
</comment>
<dbReference type="EMBL" id="NMTS02000001">
    <property type="protein sequence ID" value="PLK30512.1"/>
    <property type="molecule type" value="Genomic_DNA"/>
</dbReference>
<proteinExistence type="predicted"/>
<accession>A0A2J4JRM8</accession>
<evidence type="ECO:0000313" key="1">
    <source>
        <dbReference type="EMBL" id="PLK30512.1"/>
    </source>
</evidence>
<reference evidence="1 2" key="1">
    <citation type="journal article" date="2017" name="Front. Microbiol.">
        <title>New Insights into the Diversity of the Genus Faecalibacterium.</title>
        <authorList>
            <person name="Benevides L."/>
            <person name="Burman S."/>
            <person name="Martin R."/>
            <person name="Robert V."/>
            <person name="Thomas M."/>
            <person name="Miquel S."/>
            <person name="Chain F."/>
            <person name="Sokol H."/>
            <person name="Bermudez-Humaran L.G."/>
            <person name="Morrison M."/>
            <person name="Langella P."/>
            <person name="Azevedo V.A."/>
            <person name="Chatel J.M."/>
            <person name="Soares S."/>
        </authorList>
    </citation>
    <scope>NUCLEOTIDE SEQUENCE [LARGE SCALE GENOMIC DNA]</scope>
    <source>
        <strain evidence="1 2">CNCM I 4542</strain>
    </source>
</reference>
<dbReference type="AlphaFoldDB" id="A0A2J4JRM8"/>
<organism evidence="1 2">
    <name type="scientific">Faecalibacterium prausnitzii</name>
    <dbReference type="NCBI Taxonomy" id="853"/>
    <lineage>
        <taxon>Bacteria</taxon>
        <taxon>Bacillati</taxon>
        <taxon>Bacillota</taxon>
        <taxon>Clostridia</taxon>
        <taxon>Eubacteriales</taxon>
        <taxon>Oscillospiraceae</taxon>
        <taxon>Faecalibacterium</taxon>
    </lineage>
</organism>